<reference evidence="3" key="1">
    <citation type="submission" date="2017-09" db="EMBL/GenBank/DDBJ databases">
        <title>Depth-based differentiation of microbial function through sediment-hosted aquifers and enrichment of novel symbionts in the deep terrestrial subsurface.</title>
        <authorList>
            <person name="Probst A.J."/>
            <person name="Ladd B."/>
            <person name="Jarett J.K."/>
            <person name="Geller-Mcgrath D.E."/>
            <person name="Sieber C.M.K."/>
            <person name="Emerson J.B."/>
            <person name="Anantharaman K."/>
            <person name="Thomas B.C."/>
            <person name="Malmstrom R."/>
            <person name="Stieglmeier M."/>
            <person name="Klingl A."/>
            <person name="Woyke T."/>
            <person name="Ryan C.M."/>
            <person name="Banfield J.F."/>
        </authorList>
    </citation>
    <scope>NUCLEOTIDE SEQUENCE [LARGE SCALE GENOMIC DNA]</scope>
</reference>
<dbReference type="InterPro" id="IPR027434">
    <property type="entry name" value="Homing_endonucl"/>
</dbReference>
<dbReference type="Pfam" id="PF14528">
    <property type="entry name" value="LAGLIDADG_3"/>
    <property type="match status" value="1"/>
</dbReference>
<evidence type="ECO:0000259" key="1">
    <source>
        <dbReference type="Pfam" id="PF14528"/>
    </source>
</evidence>
<comment type="caution">
    <text evidence="2">The sequence shown here is derived from an EMBL/GenBank/DDBJ whole genome shotgun (WGS) entry which is preliminary data.</text>
</comment>
<dbReference type="GO" id="GO:0004519">
    <property type="term" value="F:endonuclease activity"/>
    <property type="evidence" value="ECO:0007669"/>
    <property type="project" value="InterPro"/>
</dbReference>
<evidence type="ECO:0000313" key="3">
    <source>
        <dbReference type="Proteomes" id="UP000228561"/>
    </source>
</evidence>
<sequence>MTWSYIAGFFDGEGSLVHNKKGFRIFITQTNQEVLEKIKTFTNFGYVIKISKRKPHWKDSWLYFIAKQEDIYQFLISTSSLLIVKKELILKAIPQLKDALFKQQQRKKKFYRRIKMSKKLREKGYSYRKIGKILKIDFGYARRLSLK</sequence>
<dbReference type="EMBL" id="PEVG01000029">
    <property type="protein sequence ID" value="PIU99423.1"/>
    <property type="molecule type" value="Genomic_DNA"/>
</dbReference>
<dbReference type="Gene3D" id="3.10.28.10">
    <property type="entry name" value="Homing endonucleases"/>
    <property type="match status" value="1"/>
</dbReference>
<gene>
    <name evidence="2" type="ORF">COS58_02255</name>
</gene>
<name>A0A2M7B8L2_9BACT</name>
<accession>A0A2M7B8L2</accession>
<dbReference type="AlphaFoldDB" id="A0A2M7B8L2"/>
<organism evidence="2 3">
    <name type="scientific">Candidatus Tagabacteria bacterium CG03_land_8_20_14_0_80_41_22</name>
    <dbReference type="NCBI Taxonomy" id="1975020"/>
    <lineage>
        <taxon>Bacteria</taxon>
        <taxon>Candidatus Tagaibacteriota</taxon>
    </lineage>
</organism>
<proteinExistence type="predicted"/>
<protein>
    <recommendedName>
        <fullName evidence="1">Homing endonuclease LAGLIDADG domain-containing protein</fullName>
    </recommendedName>
</protein>
<evidence type="ECO:0000313" key="2">
    <source>
        <dbReference type="EMBL" id="PIU99423.1"/>
    </source>
</evidence>
<dbReference type="Proteomes" id="UP000228561">
    <property type="component" value="Unassembled WGS sequence"/>
</dbReference>
<feature type="domain" description="Homing endonuclease LAGLIDADG" evidence="1">
    <location>
        <begin position="5"/>
        <end position="75"/>
    </location>
</feature>
<dbReference type="SUPFAM" id="SSF55608">
    <property type="entry name" value="Homing endonucleases"/>
    <property type="match status" value="1"/>
</dbReference>
<dbReference type="InterPro" id="IPR004860">
    <property type="entry name" value="LAGLIDADG_dom"/>
</dbReference>